<comment type="similarity">
    <text evidence="2">Belongs to the EamA transporter family.</text>
</comment>
<feature type="transmembrane region" description="Helical" evidence="8">
    <location>
        <begin position="270"/>
        <end position="288"/>
    </location>
</feature>
<feature type="transmembrane region" description="Helical" evidence="8">
    <location>
        <begin position="101"/>
        <end position="120"/>
    </location>
</feature>
<gene>
    <name evidence="10" type="primary">rarD</name>
    <name evidence="10" type="ORF">CRN52_18680</name>
</gene>
<dbReference type="AlphaFoldDB" id="A0A2S3QZH1"/>
<dbReference type="NCBIfam" id="TIGR00688">
    <property type="entry name" value="rarD"/>
    <property type="match status" value="1"/>
</dbReference>
<evidence type="ECO:0000256" key="7">
    <source>
        <dbReference type="ARBA" id="ARBA00023136"/>
    </source>
</evidence>
<dbReference type="EMBL" id="PDGH01000124">
    <property type="protein sequence ID" value="POB44626.1"/>
    <property type="molecule type" value="Genomic_DNA"/>
</dbReference>
<evidence type="ECO:0000256" key="3">
    <source>
        <dbReference type="ARBA" id="ARBA00022448"/>
    </source>
</evidence>
<dbReference type="RefSeq" id="WP_103200932.1">
    <property type="nucleotide sequence ID" value="NZ_JASMUA010000005.1"/>
</dbReference>
<organism evidence="10 11">
    <name type="scientific">Vibrio vulnificus</name>
    <dbReference type="NCBI Taxonomy" id="672"/>
    <lineage>
        <taxon>Bacteria</taxon>
        <taxon>Pseudomonadati</taxon>
        <taxon>Pseudomonadota</taxon>
        <taxon>Gammaproteobacteria</taxon>
        <taxon>Vibrionales</taxon>
        <taxon>Vibrionaceae</taxon>
        <taxon>Vibrio</taxon>
    </lineage>
</organism>
<feature type="transmembrane region" description="Helical" evidence="8">
    <location>
        <begin position="37"/>
        <end position="59"/>
    </location>
</feature>
<feature type="transmembrane region" description="Helical" evidence="8">
    <location>
        <begin position="71"/>
        <end position="89"/>
    </location>
</feature>
<feature type="transmembrane region" description="Helical" evidence="8">
    <location>
        <begin position="243"/>
        <end position="264"/>
    </location>
</feature>
<feature type="domain" description="EamA" evidence="9">
    <location>
        <begin position="6"/>
        <end position="139"/>
    </location>
</feature>
<reference evidence="10 11" key="1">
    <citation type="journal article" date="2018" name="Front. Microbiol.">
        <title>Phylogeny of Vibrio vulnificus from the Analysis of the Core-Genome: Implications for Intra-Species Taxonomy.</title>
        <authorList>
            <person name="Roig F.J."/>
            <person name="Gonzalez-Candelas F."/>
            <person name="Sanjuan E."/>
            <person name="Fouz B."/>
            <person name="Feil E.J."/>
            <person name="Llorens C."/>
            <person name="Baker-Austin C."/>
            <person name="Oliver J.D."/>
            <person name="Danin-Poleg Y."/>
            <person name="Gibas C.J."/>
            <person name="Kashi Y."/>
            <person name="Gulig P.A."/>
            <person name="Morrison S.S."/>
            <person name="Amaro C."/>
        </authorList>
    </citation>
    <scope>NUCLEOTIDE SEQUENCE [LARGE SCALE GENOMIC DNA]</scope>
    <source>
        <strain evidence="10 11">CECT4608</strain>
    </source>
</reference>
<feature type="transmembrane region" description="Helical" evidence="8">
    <location>
        <begin position="178"/>
        <end position="197"/>
    </location>
</feature>
<evidence type="ECO:0000313" key="11">
    <source>
        <dbReference type="Proteomes" id="UP000237466"/>
    </source>
</evidence>
<dbReference type="GO" id="GO:0005886">
    <property type="term" value="C:plasma membrane"/>
    <property type="evidence" value="ECO:0007669"/>
    <property type="project" value="UniProtKB-SubCell"/>
</dbReference>
<evidence type="ECO:0000256" key="6">
    <source>
        <dbReference type="ARBA" id="ARBA00022989"/>
    </source>
</evidence>
<feature type="transmembrane region" description="Helical" evidence="8">
    <location>
        <begin position="149"/>
        <end position="166"/>
    </location>
</feature>
<dbReference type="InterPro" id="IPR000620">
    <property type="entry name" value="EamA_dom"/>
</dbReference>
<dbReference type="InterPro" id="IPR037185">
    <property type="entry name" value="EmrE-like"/>
</dbReference>
<sequence length="299" mass="33568">MKTTSYGNIMAAISFLIWGLTPIYYRLMPSAQMDELLAMRVIASVPVGLVLVYFITGKLPQFRRVWHDKRSLLYTLIAALLMCISWSTFTWALTNDRVIDASLGFFISPLMMVALGVLVLKETLSPGKKLAIIFAALGLGYQIVHYGEIPYVALTMGVFFTLYGFCKKKIAYDWSTTLFFEALLLAPVASIYMAMKYAQGDAVSLSSDLSTLLLYLGSGPVTIAPLIFYSIAIRYTNMTNIGLMQYIEPTLQFLLAVFIFAEYFDQVKMVSFGLIWFGLLLTIAETLANRTKRRSVRLT</sequence>
<comment type="caution">
    <text evidence="10">The sequence shown here is derived from an EMBL/GenBank/DDBJ whole genome shotgun (WGS) entry which is preliminary data.</text>
</comment>
<name>A0A2S3QZH1_VIBVL</name>
<evidence type="ECO:0000259" key="9">
    <source>
        <dbReference type="Pfam" id="PF00892"/>
    </source>
</evidence>
<dbReference type="Pfam" id="PF00892">
    <property type="entry name" value="EamA"/>
    <property type="match status" value="2"/>
</dbReference>
<dbReference type="PANTHER" id="PTHR22911:SF137">
    <property type="entry name" value="SOLUTE CARRIER FAMILY 35 MEMBER G2-RELATED"/>
    <property type="match status" value="1"/>
</dbReference>
<feature type="transmembrane region" description="Helical" evidence="8">
    <location>
        <begin position="209"/>
        <end position="231"/>
    </location>
</feature>
<evidence type="ECO:0000256" key="2">
    <source>
        <dbReference type="ARBA" id="ARBA00007362"/>
    </source>
</evidence>
<dbReference type="SUPFAM" id="SSF103481">
    <property type="entry name" value="Multidrug resistance efflux transporter EmrE"/>
    <property type="match status" value="2"/>
</dbReference>
<evidence type="ECO:0000256" key="4">
    <source>
        <dbReference type="ARBA" id="ARBA00022475"/>
    </source>
</evidence>
<keyword evidence="6 8" id="KW-1133">Transmembrane helix</keyword>
<feature type="transmembrane region" description="Helical" evidence="8">
    <location>
        <begin position="7"/>
        <end position="25"/>
    </location>
</feature>
<evidence type="ECO:0000256" key="8">
    <source>
        <dbReference type="SAM" id="Phobius"/>
    </source>
</evidence>
<protein>
    <submittedName>
        <fullName evidence="10">Protein RarD</fullName>
    </submittedName>
</protein>
<feature type="transmembrane region" description="Helical" evidence="8">
    <location>
        <begin position="127"/>
        <end position="143"/>
    </location>
</feature>
<accession>A0A2S3QZH1</accession>
<keyword evidence="4" id="KW-1003">Cell membrane</keyword>
<dbReference type="Proteomes" id="UP000237466">
    <property type="component" value="Unassembled WGS sequence"/>
</dbReference>
<dbReference type="PANTHER" id="PTHR22911">
    <property type="entry name" value="ACYL-MALONYL CONDENSING ENZYME-RELATED"/>
    <property type="match status" value="1"/>
</dbReference>
<feature type="domain" description="EamA" evidence="9">
    <location>
        <begin position="152"/>
        <end position="283"/>
    </location>
</feature>
<dbReference type="InterPro" id="IPR004626">
    <property type="entry name" value="RarD"/>
</dbReference>
<keyword evidence="5 8" id="KW-0812">Transmembrane</keyword>
<comment type="subcellular location">
    <subcellularLocation>
        <location evidence="1">Cell membrane</location>
        <topology evidence="1">Multi-pass membrane protein</topology>
    </subcellularLocation>
</comment>
<proteinExistence type="inferred from homology"/>
<evidence type="ECO:0000256" key="1">
    <source>
        <dbReference type="ARBA" id="ARBA00004651"/>
    </source>
</evidence>
<keyword evidence="3" id="KW-0813">Transport</keyword>
<evidence type="ECO:0000256" key="5">
    <source>
        <dbReference type="ARBA" id="ARBA00022692"/>
    </source>
</evidence>
<evidence type="ECO:0000313" key="10">
    <source>
        <dbReference type="EMBL" id="POB44626.1"/>
    </source>
</evidence>
<keyword evidence="7 8" id="KW-0472">Membrane</keyword>